<dbReference type="AlphaFoldDB" id="A0A1B8H4B4"/>
<evidence type="ECO:0000313" key="2">
    <source>
        <dbReference type="EMBL" id="OBU03896.1"/>
    </source>
</evidence>
<dbReference type="RefSeq" id="WP_067425568.1">
    <property type="nucleotide sequence ID" value="NZ_LZEX01000042.1"/>
</dbReference>
<comment type="caution">
    <text evidence="2">The sequence shown here is derived from an EMBL/GenBank/DDBJ whole genome shotgun (WGS) entry which is preliminary data.</text>
</comment>
<feature type="signal peptide" evidence="1">
    <location>
        <begin position="1"/>
        <end position="26"/>
    </location>
</feature>
<accession>A0A1B8H4B4</accession>
<evidence type="ECO:0008006" key="4">
    <source>
        <dbReference type="Google" id="ProtNLM"/>
    </source>
</evidence>
<proteinExistence type="predicted"/>
<dbReference type="EMBL" id="LZEX01000042">
    <property type="protein sequence ID" value="OBU03896.1"/>
    <property type="molecule type" value="Genomic_DNA"/>
</dbReference>
<evidence type="ECO:0000313" key="3">
    <source>
        <dbReference type="Proteomes" id="UP000092247"/>
    </source>
</evidence>
<feature type="chain" id="PRO_5008609467" description="DUF2799 domain-containing protein" evidence="1">
    <location>
        <begin position="27"/>
        <end position="236"/>
    </location>
</feature>
<name>A0A1B8H4B4_9GAMM</name>
<organism evidence="2 3">
    <name type="scientific">Morganella psychrotolerans</name>
    <dbReference type="NCBI Taxonomy" id="368603"/>
    <lineage>
        <taxon>Bacteria</taxon>
        <taxon>Pseudomonadati</taxon>
        <taxon>Pseudomonadota</taxon>
        <taxon>Gammaproteobacteria</taxon>
        <taxon>Enterobacterales</taxon>
        <taxon>Morganellaceae</taxon>
        <taxon>Morganella</taxon>
    </lineage>
</organism>
<sequence>MIKIVSVRRILLLSPLLLLTACGAIGNASDNFDAEQYNASPAGIAESQAREAERMKEVQILHEKEKQVCLSYQADWRKTGYDIGTRGGNAQYYNSTLRDCERYKLKFNQKQWEAGYQQGLKDGYCVYNTALYVGPEYAFDNMMETCSPLLSERQRQNMLIFFTKGRIIADQKSELSDAKYELSQLENKLRYSDDSETSREDRREYRSLKHTVADLQYRLELLHSEAQRLILETGGR</sequence>
<dbReference type="Pfam" id="PF10973">
    <property type="entry name" value="DUF2799"/>
    <property type="match status" value="1"/>
</dbReference>
<dbReference type="STRING" id="368603.AYY16_10125"/>
<keyword evidence="1" id="KW-0732">Signal</keyword>
<gene>
    <name evidence="2" type="ORF">AYY17_10105</name>
</gene>
<protein>
    <recommendedName>
        <fullName evidence="4">DUF2799 domain-containing protein</fullName>
    </recommendedName>
</protein>
<evidence type="ECO:0000256" key="1">
    <source>
        <dbReference type="SAM" id="SignalP"/>
    </source>
</evidence>
<dbReference type="InterPro" id="IPR021242">
    <property type="entry name" value="DUF2799"/>
</dbReference>
<dbReference type="PROSITE" id="PS51257">
    <property type="entry name" value="PROKAR_LIPOPROTEIN"/>
    <property type="match status" value="1"/>
</dbReference>
<dbReference type="Proteomes" id="UP000092247">
    <property type="component" value="Unassembled WGS sequence"/>
</dbReference>
<reference evidence="2 3" key="1">
    <citation type="submission" date="2016-06" db="EMBL/GenBank/DDBJ databases">
        <authorList>
            <person name="Kjaerup R.B."/>
            <person name="Dalgaard T.S."/>
            <person name="Juul-Madsen H.R."/>
        </authorList>
    </citation>
    <scope>NUCLEOTIDE SEQUENCE [LARGE SCALE GENOMIC DNA]</scope>
    <source>
        <strain evidence="2 3">GCSL-Mp3</strain>
    </source>
</reference>